<dbReference type="Proteomes" id="UP000217790">
    <property type="component" value="Unassembled WGS sequence"/>
</dbReference>
<dbReference type="AlphaFoldDB" id="A0A2H3D3T1"/>
<name>A0A2H3D3T1_ARMGA</name>
<gene>
    <name evidence="1" type="ORF">ARMGADRAFT_432465</name>
</gene>
<dbReference type="InParanoid" id="A0A2H3D3T1"/>
<keyword evidence="2" id="KW-1185">Reference proteome</keyword>
<evidence type="ECO:0000313" key="1">
    <source>
        <dbReference type="EMBL" id="PBK88404.1"/>
    </source>
</evidence>
<evidence type="ECO:0000313" key="2">
    <source>
        <dbReference type="Proteomes" id="UP000217790"/>
    </source>
</evidence>
<accession>A0A2H3D3T1</accession>
<dbReference type="EMBL" id="KZ293673">
    <property type="protein sequence ID" value="PBK88404.1"/>
    <property type="molecule type" value="Genomic_DNA"/>
</dbReference>
<reference evidence="2" key="1">
    <citation type="journal article" date="2017" name="Nat. Ecol. Evol.">
        <title>Genome expansion and lineage-specific genetic innovations in the forest pathogenic fungi Armillaria.</title>
        <authorList>
            <person name="Sipos G."/>
            <person name="Prasanna A.N."/>
            <person name="Walter M.C."/>
            <person name="O'Connor E."/>
            <person name="Balint B."/>
            <person name="Krizsan K."/>
            <person name="Kiss B."/>
            <person name="Hess J."/>
            <person name="Varga T."/>
            <person name="Slot J."/>
            <person name="Riley R."/>
            <person name="Boka B."/>
            <person name="Rigling D."/>
            <person name="Barry K."/>
            <person name="Lee J."/>
            <person name="Mihaltcheva S."/>
            <person name="LaButti K."/>
            <person name="Lipzen A."/>
            <person name="Waldron R."/>
            <person name="Moloney N.M."/>
            <person name="Sperisen C."/>
            <person name="Kredics L."/>
            <person name="Vagvoelgyi C."/>
            <person name="Patrignani A."/>
            <person name="Fitzpatrick D."/>
            <person name="Nagy I."/>
            <person name="Doyle S."/>
            <person name="Anderson J.B."/>
            <person name="Grigoriev I.V."/>
            <person name="Gueldener U."/>
            <person name="Muensterkoetter M."/>
            <person name="Nagy L.G."/>
        </authorList>
    </citation>
    <scope>NUCLEOTIDE SEQUENCE [LARGE SCALE GENOMIC DNA]</scope>
    <source>
        <strain evidence="2">Ar21-2</strain>
    </source>
</reference>
<protein>
    <submittedName>
        <fullName evidence="1">Uncharacterized protein</fullName>
    </submittedName>
</protein>
<organism evidence="1 2">
    <name type="scientific">Armillaria gallica</name>
    <name type="common">Bulbous honey fungus</name>
    <name type="synonym">Armillaria bulbosa</name>
    <dbReference type="NCBI Taxonomy" id="47427"/>
    <lineage>
        <taxon>Eukaryota</taxon>
        <taxon>Fungi</taxon>
        <taxon>Dikarya</taxon>
        <taxon>Basidiomycota</taxon>
        <taxon>Agaricomycotina</taxon>
        <taxon>Agaricomycetes</taxon>
        <taxon>Agaricomycetidae</taxon>
        <taxon>Agaricales</taxon>
        <taxon>Marasmiineae</taxon>
        <taxon>Physalacriaceae</taxon>
        <taxon>Armillaria</taxon>
    </lineage>
</organism>
<proteinExistence type="predicted"/>
<sequence length="61" mass="7068">MITMRRPSKILLLYPRIAVDLGERRNRNGIRTQLHFAQMDCEGIMEEILAYAGNGRSRTSF</sequence>